<name>A0A8H5FTY6_9AGAR</name>
<feature type="compositionally biased region" description="Low complexity" evidence="1">
    <location>
        <begin position="511"/>
        <end position="524"/>
    </location>
</feature>
<proteinExistence type="predicted"/>
<dbReference type="EMBL" id="JAACJM010000084">
    <property type="protein sequence ID" value="KAF5348974.1"/>
    <property type="molecule type" value="Genomic_DNA"/>
</dbReference>
<feature type="region of interest" description="Disordered" evidence="1">
    <location>
        <begin position="1"/>
        <end position="20"/>
    </location>
</feature>
<reference evidence="2 3" key="1">
    <citation type="journal article" date="2020" name="ISME J.">
        <title>Uncovering the hidden diversity of litter-decomposition mechanisms in mushroom-forming fungi.</title>
        <authorList>
            <person name="Floudas D."/>
            <person name="Bentzer J."/>
            <person name="Ahren D."/>
            <person name="Johansson T."/>
            <person name="Persson P."/>
            <person name="Tunlid A."/>
        </authorList>
    </citation>
    <scope>NUCLEOTIDE SEQUENCE [LARGE SCALE GENOMIC DNA]</scope>
    <source>
        <strain evidence="2 3">CBS 291.85</strain>
    </source>
</reference>
<dbReference type="AlphaFoldDB" id="A0A8H5FTY6"/>
<organism evidence="2 3">
    <name type="scientific">Tetrapyrgos nigripes</name>
    <dbReference type="NCBI Taxonomy" id="182062"/>
    <lineage>
        <taxon>Eukaryota</taxon>
        <taxon>Fungi</taxon>
        <taxon>Dikarya</taxon>
        <taxon>Basidiomycota</taxon>
        <taxon>Agaricomycotina</taxon>
        <taxon>Agaricomycetes</taxon>
        <taxon>Agaricomycetidae</taxon>
        <taxon>Agaricales</taxon>
        <taxon>Marasmiineae</taxon>
        <taxon>Marasmiaceae</taxon>
        <taxon>Tetrapyrgos</taxon>
    </lineage>
</organism>
<protein>
    <submittedName>
        <fullName evidence="2">Uncharacterized protein</fullName>
    </submittedName>
</protein>
<evidence type="ECO:0000256" key="1">
    <source>
        <dbReference type="SAM" id="MobiDB-lite"/>
    </source>
</evidence>
<feature type="region of interest" description="Disordered" evidence="1">
    <location>
        <begin position="277"/>
        <end position="309"/>
    </location>
</feature>
<feature type="region of interest" description="Disordered" evidence="1">
    <location>
        <begin position="174"/>
        <end position="204"/>
    </location>
</feature>
<dbReference type="OrthoDB" id="2867883at2759"/>
<feature type="region of interest" description="Disordered" evidence="1">
    <location>
        <begin position="511"/>
        <end position="530"/>
    </location>
</feature>
<comment type="caution">
    <text evidence="2">The sequence shown here is derived from an EMBL/GenBank/DDBJ whole genome shotgun (WGS) entry which is preliminary data.</text>
</comment>
<evidence type="ECO:0000313" key="3">
    <source>
        <dbReference type="Proteomes" id="UP000559256"/>
    </source>
</evidence>
<feature type="compositionally biased region" description="Low complexity" evidence="1">
    <location>
        <begin position="175"/>
        <end position="185"/>
    </location>
</feature>
<sequence length="790" mass="87832">MAMKDVTPIPSPIPNLHRPKLHSSLREKPKDDKLSHDAPVSDFDFNSTQTDLLARLQIIEQLQETSSYSRSALGRYTKQSFQDSNVLKDILRWITCYLTPYPSSHSNCVPSPTGQPSPINPKGNGVAVSMAVDPGRITLYIAHDEYSAAEAERRLKLPMRLFLSVLKDVLDSWAPRSRSPNPSKPSDTHSPSTQPQNQFQLSPIAPSTSTRLFFRLTIDATHGRITSKLKKVVNSAGSPGETIERFSNLVEDWLVYRPEGERSQGFNGMVQTYGGSRLQRLRGTRPYSPASDETVDSSGDEGGPGYPSSRKLSPATAYFLQTFFSIVSSQHRIEVNGKSAFSNPEERFACLSSLITACALLVNSTFFNDLVGTTDRGQTWRMTLKMQDRLFLLTLFNRLSTLAAYKSGAAKWAYMGIPWVKDVLSQYHETQRTPGNVPSDIKTRLRGTSTHGPGIHIVFVTPLLRVKELKIKLHREMTFPASSQQMMARMLGVSSLLTEKVLTEVENGQVQVQGGGTNENNGNNYHHRGPSVESQASFASALSAYTTASESSNATCTTCTSSSSDDPYATLCNHLRAEVVLSEIVSQSWRKGDKTLTQLHPEMQLITFLEMMNIPVCVVPGGFSSEGDDDDDDDMEYPDWRESWQNRGGELIATSKPSCWMCTKWVRALGKRDRDAGRATGRDVDEEDGMDEDRVSVGDGNKWRRKKEDVLVRVRGRRWHLTGSAGSVNFSGNGKLKGGWQVPPLAHSLWSAQTAAERYQSWVNTVKAVDEDAQNELERVVDEVAGEWYL</sequence>
<keyword evidence="3" id="KW-1185">Reference proteome</keyword>
<accession>A0A8H5FTY6</accession>
<dbReference type="Proteomes" id="UP000559256">
    <property type="component" value="Unassembled WGS sequence"/>
</dbReference>
<evidence type="ECO:0000313" key="2">
    <source>
        <dbReference type="EMBL" id="KAF5348974.1"/>
    </source>
</evidence>
<gene>
    <name evidence="2" type="ORF">D9758_014219</name>
</gene>
<feature type="compositionally biased region" description="Polar residues" evidence="1">
    <location>
        <begin position="188"/>
        <end position="204"/>
    </location>
</feature>